<dbReference type="PANTHER" id="PTHR40278">
    <property type="entry name" value="DNA UTILIZATION PROTEIN HOFN"/>
    <property type="match status" value="1"/>
</dbReference>
<keyword evidence="3" id="KW-1185">Reference proteome</keyword>
<dbReference type="InterPro" id="IPR052534">
    <property type="entry name" value="Extracell_DNA_Util/SecSys_Comp"/>
</dbReference>
<feature type="transmembrane region" description="Helical" evidence="1">
    <location>
        <begin position="218"/>
        <end position="239"/>
    </location>
</feature>
<dbReference type="PANTHER" id="PTHR40278:SF1">
    <property type="entry name" value="DNA UTILIZATION PROTEIN HOFN"/>
    <property type="match status" value="1"/>
</dbReference>
<dbReference type="SUPFAM" id="SSF53067">
    <property type="entry name" value="Actin-like ATPase domain"/>
    <property type="match status" value="1"/>
</dbReference>
<gene>
    <name evidence="2" type="ORF">GCM10011521_23790</name>
</gene>
<evidence type="ECO:0000256" key="1">
    <source>
        <dbReference type="SAM" id="Phobius"/>
    </source>
</evidence>
<name>A0ABQ1HPZ1_9GAMM</name>
<dbReference type="InterPro" id="IPR007813">
    <property type="entry name" value="PilN"/>
</dbReference>
<protein>
    <recommendedName>
        <fullName evidence="4">General secretion pathway protein GspL</fullName>
    </recommendedName>
</protein>
<dbReference type="RefSeq" id="WP_188664504.1">
    <property type="nucleotide sequence ID" value="NZ_BMKC01000003.1"/>
</dbReference>
<comment type="caution">
    <text evidence="2">The sequence shown here is derived from an EMBL/GenBank/DDBJ whole genome shotgun (WGS) entry which is preliminary data.</text>
</comment>
<accession>A0ABQ1HPZ1</accession>
<dbReference type="InterPro" id="IPR043129">
    <property type="entry name" value="ATPase_NBD"/>
</dbReference>
<reference evidence="3" key="1">
    <citation type="journal article" date="2019" name="Int. J. Syst. Evol. Microbiol.">
        <title>The Global Catalogue of Microorganisms (GCM) 10K type strain sequencing project: providing services to taxonomists for standard genome sequencing and annotation.</title>
        <authorList>
            <consortium name="The Broad Institute Genomics Platform"/>
            <consortium name="The Broad Institute Genome Sequencing Center for Infectious Disease"/>
            <person name="Wu L."/>
            <person name="Ma J."/>
        </authorList>
    </citation>
    <scope>NUCLEOTIDE SEQUENCE [LARGE SCALE GENOMIC DNA]</scope>
    <source>
        <strain evidence="3">CGMCC 1.15905</strain>
    </source>
</reference>
<keyword evidence="1" id="KW-1133">Transmembrane helix</keyword>
<organism evidence="2 3">
    <name type="scientific">Arenimonas soli</name>
    <dbReference type="NCBI Taxonomy" id="2269504"/>
    <lineage>
        <taxon>Bacteria</taxon>
        <taxon>Pseudomonadati</taxon>
        <taxon>Pseudomonadota</taxon>
        <taxon>Gammaproteobacteria</taxon>
        <taxon>Lysobacterales</taxon>
        <taxon>Lysobacteraceae</taxon>
        <taxon>Arenimonas</taxon>
    </lineage>
</organism>
<evidence type="ECO:0008006" key="4">
    <source>
        <dbReference type="Google" id="ProtNLM"/>
    </source>
</evidence>
<dbReference type="Pfam" id="PF05137">
    <property type="entry name" value="PilN"/>
    <property type="match status" value="1"/>
</dbReference>
<evidence type="ECO:0000313" key="3">
    <source>
        <dbReference type="Proteomes" id="UP000623419"/>
    </source>
</evidence>
<keyword evidence="1" id="KW-0472">Membrane</keyword>
<proteinExistence type="predicted"/>
<dbReference type="Gene3D" id="3.30.420.380">
    <property type="match status" value="1"/>
</dbReference>
<dbReference type="EMBL" id="BMKC01000003">
    <property type="protein sequence ID" value="GGA84620.1"/>
    <property type="molecule type" value="Genomic_DNA"/>
</dbReference>
<sequence>MPAVDRLTTSLETLRLRLARTPLPGWGREAAAAWRAVLPPGLRPLLQGETHRLLLDRDADLLQVSVADASGERLLGDVSLADLALREALARRLADSPAPVWLMLPASAVLRRTLTLPAAAEPRLRDVLAHEIDRQTPFSADQVSFEGRVLARDAAGLSLQVELLVLPRARLEQELQAITPLAACLAGADVRDADGRGLGINLLAHTQRARRSDPSRRLNLGLVAVAAVALLLALGLVRYNRSQALADLRADVANATLEVRQARLARNQLVAKVEAANFLATRRAARPTMLELLDELTRRIPDDTSVDKLTVDDGRLVMVGQSRAAPALVGLLQASPLLEEPALTGAVQADPRTGRDRFTLTARVVGATPEAANDAGR</sequence>
<keyword evidence="1" id="KW-0812">Transmembrane</keyword>
<evidence type="ECO:0000313" key="2">
    <source>
        <dbReference type="EMBL" id="GGA84620.1"/>
    </source>
</evidence>
<dbReference type="Proteomes" id="UP000623419">
    <property type="component" value="Unassembled WGS sequence"/>
</dbReference>